<dbReference type="HOGENOM" id="CLU_316372_0_0_7"/>
<feature type="repeat" description="TPR" evidence="1">
    <location>
        <begin position="819"/>
        <end position="852"/>
    </location>
</feature>
<protein>
    <submittedName>
        <fullName evidence="4">Uncharacterized protein</fullName>
    </submittedName>
</protein>
<dbReference type="SUPFAM" id="SSF53335">
    <property type="entry name" value="S-adenosyl-L-methionine-dependent methyltransferases"/>
    <property type="match status" value="1"/>
</dbReference>
<dbReference type="SMART" id="SM00028">
    <property type="entry name" value="TPR"/>
    <property type="match status" value="5"/>
</dbReference>
<dbReference type="PROSITE" id="PS50005">
    <property type="entry name" value="TPR"/>
    <property type="match status" value="1"/>
</dbReference>
<dbReference type="AlphaFoldDB" id="C0QA27"/>
<dbReference type="Gene3D" id="1.25.40.10">
    <property type="entry name" value="Tetratricopeptide repeat domain"/>
    <property type="match status" value="1"/>
</dbReference>
<feature type="domain" description="Glycosyltransferase Maf N-terminal" evidence="3">
    <location>
        <begin position="79"/>
        <end position="136"/>
    </location>
</feature>
<dbReference type="InterPro" id="IPR011990">
    <property type="entry name" value="TPR-like_helical_dom_sf"/>
</dbReference>
<evidence type="ECO:0000313" key="4">
    <source>
        <dbReference type="EMBL" id="ACN16745.1"/>
    </source>
</evidence>
<dbReference type="STRING" id="177437.HRM2_36870"/>
<dbReference type="eggNOG" id="COG2604">
    <property type="taxonomic scope" value="Bacteria"/>
</dbReference>
<dbReference type="Pfam" id="PF13181">
    <property type="entry name" value="TPR_8"/>
    <property type="match status" value="1"/>
</dbReference>
<keyword evidence="1" id="KW-0802">TPR repeat</keyword>
<evidence type="ECO:0000256" key="1">
    <source>
        <dbReference type="PROSITE-ProRule" id="PRU00339"/>
    </source>
</evidence>
<gene>
    <name evidence="4" type="ordered locus">HRM2_36870</name>
</gene>
<dbReference type="SUPFAM" id="SSF48452">
    <property type="entry name" value="TPR-like"/>
    <property type="match status" value="1"/>
</dbReference>
<reference evidence="4 5" key="1">
    <citation type="journal article" date="2009" name="Environ. Microbiol.">
        <title>Genome sequence of Desulfobacterium autotrophicum HRM2, a marine sulfate reducer oxidizing organic carbon completely to carbon dioxide.</title>
        <authorList>
            <person name="Strittmatter A.W."/>
            <person name="Liesegang H."/>
            <person name="Rabus R."/>
            <person name="Decker I."/>
            <person name="Amann J."/>
            <person name="Andres S."/>
            <person name="Henne A."/>
            <person name="Fricke W.F."/>
            <person name="Martinez-Arias R."/>
            <person name="Bartels D."/>
            <person name="Goesmann A."/>
            <person name="Krause L."/>
            <person name="Puehler A."/>
            <person name="Klenk H.P."/>
            <person name="Richter M."/>
            <person name="Schuler M."/>
            <person name="Gloeckner F.O."/>
            <person name="Meyerdierks A."/>
            <person name="Gottschalk G."/>
            <person name="Amann R."/>
        </authorList>
    </citation>
    <scope>NUCLEOTIDE SEQUENCE [LARGE SCALE GENOMIC DNA]</scope>
    <source>
        <strain evidence="5">ATCC 43914 / DSM 3382 / HRM2</strain>
    </source>
</reference>
<dbReference type="EMBL" id="CP001087">
    <property type="protein sequence ID" value="ACN16745.1"/>
    <property type="molecule type" value="Genomic_DNA"/>
</dbReference>
<dbReference type="Proteomes" id="UP000000442">
    <property type="component" value="Chromosome"/>
</dbReference>
<dbReference type="PANTHER" id="PTHR41786">
    <property type="entry name" value="MOTILITY ACCESSORY FACTOR MAF"/>
    <property type="match status" value="1"/>
</dbReference>
<sequence length="954" mass="107248">MGAIENLCFEKNVALLKKNHTLAWEKVCEAKDDVPDSTALVFAGNNKPNLKIKLPGNKSIFIHDRNDPGRESDAFLSMVPEKSTGVVLILGMGLGYLARAIAQQRKKIQHIIIFELNIEFFIHALKNMDLVELLEDKRVGFSLGEPEDVSDILKPANRAFMLENIHTSKLIPCFQVNNSYDTLATSVFEYVSEYNMEGATKTKHGQSFFENRIKHLTSIHHDRLLEDLTDKFKGVPALIIAAGPSLDKNIDQIGKAVGKSVIFSVDTALPSLLKHGIKPDFVTSIDYKSATYEKIAGVTSDPLCQGINLICASWVTPVVPKTFPGKNVFWAFTNSALENWINVSLGGKIAVDGAGTVAHMNLISAKIMGCDPVIFVGQDLAFSENRDHSSNVVLTNKESMERMLNDGQDILWVKGVNGPDVPTTRAFLSYKLAFERMIAHFDGEVINSTEGGAVIEGTQELTLAASIDRFCNDRVEVGDSYGQRRFNLGQSIKSILTKLIKLEKTITKADRLAVSILKDLAGFEKNRESSTCLSTLPLKLQKKIIELDSCHHKADKNPLWSLFDDMTMEGMRQDEREKNELEILEAIPGKYLEWLSKSIVRTDRVNKLRIKNLGKFKKQLNALINYHSNEKALLDRMEGTKFERPKVLELANLYYQSENYVLLERLLVKYDFKMEGAAVNYYSGIIALYRGEYGKAERSFQLSIESDESYEIKIFDKRYEMADHYVEMAGLKKGSIPPGGYNQVIRYLLLKGLKCCPTHGKLRDAFGKMAENDLQTVMLNIETSDKATLQKNKGLLENWIGIVTREKELQKCIGKNILSEFYWLYGNLLLESGDSTQALDCYQKALSLFPDNPDLHIAVTDACFALGDFDSGLESLKKAVDIDKNCAVYWKNMGDSLQAQKDYNNAIMAYEQYFMALPKQVEVLKNIGDCHKKLGNLDAAYEAYQQFKKIILDK</sequence>
<keyword evidence="5" id="KW-1185">Reference proteome</keyword>
<dbReference type="PANTHER" id="PTHR41786:SF1">
    <property type="entry name" value="6-HYDROXYMETHYLPTERIN DIPHOSPHOKINASE MPTE-LIKE DOMAIN-CONTAINING PROTEIN"/>
    <property type="match status" value="1"/>
</dbReference>
<dbReference type="KEGG" id="dat:HRM2_36870"/>
<feature type="domain" description="6-hydroxymethylpterin diphosphokinase MptE-like" evidence="2">
    <location>
        <begin position="211"/>
        <end position="384"/>
    </location>
</feature>
<dbReference type="InterPro" id="IPR019734">
    <property type="entry name" value="TPR_rpt"/>
</dbReference>
<dbReference type="InterPro" id="IPR002826">
    <property type="entry name" value="MptE-like"/>
</dbReference>
<dbReference type="Pfam" id="PF01973">
    <property type="entry name" value="MptE-like"/>
    <property type="match status" value="1"/>
</dbReference>
<organism evidence="4 5">
    <name type="scientific">Desulforapulum autotrophicum (strain ATCC 43914 / DSM 3382 / VKM B-1955 / HRM2)</name>
    <name type="common">Desulfobacterium autotrophicum</name>
    <dbReference type="NCBI Taxonomy" id="177437"/>
    <lineage>
        <taxon>Bacteria</taxon>
        <taxon>Pseudomonadati</taxon>
        <taxon>Thermodesulfobacteriota</taxon>
        <taxon>Desulfobacteria</taxon>
        <taxon>Desulfobacterales</taxon>
        <taxon>Desulfobacteraceae</taxon>
        <taxon>Desulforapulum</taxon>
    </lineage>
</organism>
<dbReference type="InterPro" id="IPR045376">
    <property type="entry name" value="Maf_N"/>
</dbReference>
<dbReference type="Pfam" id="PF14559">
    <property type="entry name" value="TPR_19"/>
    <property type="match status" value="1"/>
</dbReference>
<dbReference type="eggNOG" id="COG0457">
    <property type="taxonomic scope" value="Bacteria"/>
</dbReference>
<dbReference type="PROSITE" id="PS50293">
    <property type="entry name" value="TPR_REGION"/>
    <property type="match status" value="1"/>
</dbReference>
<name>C0QA27_DESAH</name>
<dbReference type="Pfam" id="PF20157">
    <property type="entry name" value="Maf_flag10_N"/>
    <property type="match status" value="1"/>
</dbReference>
<evidence type="ECO:0000259" key="3">
    <source>
        <dbReference type="Pfam" id="PF20157"/>
    </source>
</evidence>
<accession>C0QA27</accession>
<evidence type="ECO:0000313" key="5">
    <source>
        <dbReference type="Proteomes" id="UP000000442"/>
    </source>
</evidence>
<dbReference type="InterPro" id="IPR029063">
    <property type="entry name" value="SAM-dependent_MTases_sf"/>
</dbReference>
<proteinExistence type="predicted"/>
<evidence type="ECO:0000259" key="2">
    <source>
        <dbReference type="Pfam" id="PF01973"/>
    </source>
</evidence>